<feature type="compositionally biased region" description="Low complexity" evidence="1">
    <location>
        <begin position="713"/>
        <end position="726"/>
    </location>
</feature>
<dbReference type="PATRIC" id="fig|363754.4.peg.4119"/>
<evidence type="ECO:0000313" key="3">
    <source>
        <dbReference type="Proteomes" id="UP000012429"/>
    </source>
</evidence>
<evidence type="ECO:0000313" key="2">
    <source>
        <dbReference type="EMBL" id="ENN86158.1"/>
    </source>
</evidence>
<protein>
    <submittedName>
        <fullName evidence="2">Uncharacterized protein</fullName>
    </submittedName>
</protein>
<accession>N6U7C0</accession>
<name>N6U7C0_9HYPH</name>
<keyword evidence="3" id="KW-1185">Reference proteome</keyword>
<feature type="region of interest" description="Disordered" evidence="1">
    <location>
        <begin position="780"/>
        <end position="803"/>
    </location>
</feature>
<organism evidence="2 3">
    <name type="scientific">Rhizobium freirei PRF 81</name>
    <dbReference type="NCBI Taxonomy" id="363754"/>
    <lineage>
        <taxon>Bacteria</taxon>
        <taxon>Pseudomonadati</taxon>
        <taxon>Pseudomonadota</taxon>
        <taxon>Alphaproteobacteria</taxon>
        <taxon>Hyphomicrobiales</taxon>
        <taxon>Rhizobiaceae</taxon>
        <taxon>Rhizobium/Agrobacterium group</taxon>
        <taxon>Rhizobium</taxon>
    </lineage>
</organism>
<evidence type="ECO:0000256" key="1">
    <source>
        <dbReference type="SAM" id="MobiDB-lite"/>
    </source>
</evidence>
<dbReference type="EMBL" id="AQHN01000072">
    <property type="protein sequence ID" value="ENN86158.1"/>
    <property type="molecule type" value="Genomic_DNA"/>
</dbReference>
<sequence>MAACVLARADAGCRWDRRTAVGRLWRGTGCLFFHGNQEEAREAQQHLAVDKRRIGFLDMFQIFGRESVAMVSAGMVEIGTQARTLHPFDDGSRILKRMIVIGMPDIQSGRLADQPVVIGRRCGKGIAAHALLGKGLAPRAVLAGFLHHQMAWLGQIVGHLHGKHAAGLQPIHQTVENIEMVRQPLKDGIGKEEVDGLIGTPACEIGLGEGRARHALARGFQHVVVAIEAGDAGRAVSLDDQFRRIAGAATKVDRTLHALQRHLRQQIACGARAFILEFHILAGRPCHEPILFLDCIFQRLNPDLVDISAIEFDHFEGESARVEALALVRQVTETPQDEAGERRIAIALVDEVDADQFREVTNVDPSVDGQRSVLALVDRQPLVLLAGEFAGDGLKEIRRRHQSFDFAIFVEDQRHGLILVAQPLHQLEHADALMHGERLADGALQIDLALFHQVAQDVACAGDADEIVEAAADDREARMADLDDTALLLLARLVEVEPDDIRARRHDRARRAVGKRQHAMDHVLLLGGEHLFADGLLGRLFRCLAERSLRPLGAEKAEHGIGGAIADIAWRNQPLLVAAGKLVQRLDDDREADGGIEIALRHMEAEAFDDERETDHHQEAEAEDDHGRMFRNEGHQRLRQEQHDADREDHGNHHDGELLHHAHGRDDTVEREDRVEHDDLHDHLPEDGVNELLFALRLMPFQPFMQLHRALEQQEQAAENQDEVAAGQAKAPDGEQRRRQRHHPGDRGEECQADDEGQRQADHACGIALVRRQLVGQNRDENEIVDTENNLENDQGSKTDPGGRVGYPVEDHQCASLAPAGMGLPILSFCLSSEMPRANATARPVQPSLSGSLFVGPAFLEQEL</sequence>
<reference evidence="2 3" key="1">
    <citation type="journal article" date="2012" name="BMC Genomics">
        <title>Genomic basis of broad host range and environmental adaptability of Rhizobium tropici CIAT 899 and Rhizobium sp. PRF 81 which are used in inoculants for common bean (Phaseolus vulgaris L.).</title>
        <authorList>
            <person name="Ormeno-Orrillo E."/>
            <person name="Menna P."/>
            <person name="Almeida L.G."/>
            <person name="Ollero F.J."/>
            <person name="Nicolas M.F."/>
            <person name="Pains Rodrigues E."/>
            <person name="Shigueyoshi Nakatani A."/>
            <person name="Silva Batista J.S."/>
            <person name="Oliveira Chueire L.M."/>
            <person name="Souza R.C."/>
            <person name="Ribeiro Vasconcelos A.T."/>
            <person name="Megias M."/>
            <person name="Hungria M."/>
            <person name="Martinez-Romero E."/>
        </authorList>
    </citation>
    <scope>NUCLEOTIDE SEQUENCE [LARGE SCALE GENOMIC DNA]</scope>
    <source>
        <strain evidence="2 3">PRF 81</strain>
    </source>
</reference>
<feature type="region of interest" description="Disordered" evidence="1">
    <location>
        <begin position="712"/>
        <end position="758"/>
    </location>
</feature>
<dbReference type="AlphaFoldDB" id="N6U7C0"/>
<proteinExistence type="predicted"/>
<dbReference type="Proteomes" id="UP000012429">
    <property type="component" value="Unassembled WGS sequence"/>
</dbReference>
<feature type="compositionally biased region" description="Basic and acidic residues" evidence="1">
    <location>
        <begin position="732"/>
        <end position="758"/>
    </location>
</feature>
<comment type="caution">
    <text evidence="2">The sequence shown here is derived from an EMBL/GenBank/DDBJ whole genome shotgun (WGS) entry which is preliminary data.</text>
</comment>
<feature type="compositionally biased region" description="Basic and acidic residues" evidence="1">
    <location>
        <begin position="613"/>
        <end position="685"/>
    </location>
</feature>
<feature type="region of interest" description="Disordered" evidence="1">
    <location>
        <begin position="609"/>
        <end position="685"/>
    </location>
</feature>
<gene>
    <name evidence="2" type="ORF">RHSP_33312</name>
</gene>